<dbReference type="RefSeq" id="WP_272181764.1">
    <property type="nucleotide sequence ID" value="NZ_JAQOMS010000002.1"/>
</dbReference>
<protein>
    <submittedName>
        <fullName evidence="2">Uncharacterized protein</fullName>
    </submittedName>
</protein>
<dbReference type="EMBL" id="JAQOMS010000002">
    <property type="protein sequence ID" value="MDC2890625.1"/>
    <property type="molecule type" value="Genomic_DNA"/>
</dbReference>
<reference evidence="2 3" key="1">
    <citation type="submission" date="2023-01" db="EMBL/GenBank/DDBJ databases">
        <title>Psychrosphaera sp. nov., isolated from marine algae.</title>
        <authorList>
            <person name="Bayburt H."/>
            <person name="Choi B.J."/>
            <person name="Kim J.M."/>
            <person name="Choi D.G."/>
            <person name="Jeon C.O."/>
        </authorList>
    </citation>
    <scope>NUCLEOTIDE SEQUENCE [LARGE SCALE GENOMIC DNA]</scope>
    <source>
        <strain evidence="2 3">G1-22</strain>
    </source>
</reference>
<organism evidence="2 3">
    <name type="scientific">Psychrosphaera algicola</name>
    <dbReference type="NCBI Taxonomy" id="3023714"/>
    <lineage>
        <taxon>Bacteria</taxon>
        <taxon>Pseudomonadati</taxon>
        <taxon>Pseudomonadota</taxon>
        <taxon>Gammaproteobacteria</taxon>
        <taxon>Alteromonadales</taxon>
        <taxon>Pseudoalteromonadaceae</taxon>
        <taxon>Psychrosphaera</taxon>
    </lineage>
</organism>
<feature type="signal peptide" evidence="1">
    <location>
        <begin position="1"/>
        <end position="21"/>
    </location>
</feature>
<evidence type="ECO:0000256" key="1">
    <source>
        <dbReference type="SAM" id="SignalP"/>
    </source>
</evidence>
<gene>
    <name evidence="2" type="ORF">PN838_20135</name>
</gene>
<sequence>MSYVKVILFISALISSGSLLANKNVEGQPFSDDETNSLSPESAKLLAQLKQTTTETILRVKNIEAQRGNSLSDFEQLLSSEPTRISDLGLVLDVQSNDNYFHIVGITHR</sequence>
<comment type="caution">
    <text evidence="2">The sequence shown here is derived from an EMBL/GenBank/DDBJ whole genome shotgun (WGS) entry which is preliminary data.</text>
</comment>
<feature type="chain" id="PRO_5045643358" evidence="1">
    <location>
        <begin position="22"/>
        <end position="109"/>
    </location>
</feature>
<keyword evidence="3" id="KW-1185">Reference proteome</keyword>
<accession>A0ABT5FHF8</accession>
<proteinExistence type="predicted"/>
<keyword evidence="1" id="KW-0732">Signal</keyword>
<evidence type="ECO:0000313" key="3">
    <source>
        <dbReference type="Proteomes" id="UP001528411"/>
    </source>
</evidence>
<name>A0ABT5FHF8_9GAMM</name>
<evidence type="ECO:0000313" key="2">
    <source>
        <dbReference type="EMBL" id="MDC2890625.1"/>
    </source>
</evidence>
<dbReference type="Proteomes" id="UP001528411">
    <property type="component" value="Unassembled WGS sequence"/>
</dbReference>